<evidence type="ECO:0000313" key="1">
    <source>
        <dbReference type="EMBL" id="JAH57622.1"/>
    </source>
</evidence>
<reference evidence="1" key="2">
    <citation type="journal article" date="2015" name="Fish Shellfish Immunol.">
        <title>Early steps in the European eel (Anguilla anguilla)-Vibrio vulnificus interaction in the gills: Role of the RtxA13 toxin.</title>
        <authorList>
            <person name="Callol A."/>
            <person name="Pajuelo D."/>
            <person name="Ebbesson L."/>
            <person name="Teles M."/>
            <person name="MacKenzie S."/>
            <person name="Amaro C."/>
        </authorList>
    </citation>
    <scope>NUCLEOTIDE SEQUENCE</scope>
</reference>
<accession>A0A0E9TVX0</accession>
<dbReference type="AlphaFoldDB" id="A0A0E9TVX0"/>
<organism evidence="1">
    <name type="scientific">Anguilla anguilla</name>
    <name type="common">European freshwater eel</name>
    <name type="synonym">Muraena anguilla</name>
    <dbReference type="NCBI Taxonomy" id="7936"/>
    <lineage>
        <taxon>Eukaryota</taxon>
        <taxon>Metazoa</taxon>
        <taxon>Chordata</taxon>
        <taxon>Craniata</taxon>
        <taxon>Vertebrata</taxon>
        <taxon>Euteleostomi</taxon>
        <taxon>Actinopterygii</taxon>
        <taxon>Neopterygii</taxon>
        <taxon>Teleostei</taxon>
        <taxon>Anguilliformes</taxon>
        <taxon>Anguillidae</taxon>
        <taxon>Anguilla</taxon>
    </lineage>
</organism>
<name>A0A0E9TVX0_ANGAN</name>
<dbReference type="EMBL" id="GBXM01050955">
    <property type="protein sequence ID" value="JAH57622.1"/>
    <property type="molecule type" value="Transcribed_RNA"/>
</dbReference>
<proteinExistence type="predicted"/>
<reference evidence="1" key="1">
    <citation type="submission" date="2014-11" db="EMBL/GenBank/DDBJ databases">
        <authorList>
            <person name="Amaro Gonzalez C."/>
        </authorList>
    </citation>
    <scope>NUCLEOTIDE SEQUENCE</scope>
</reference>
<protein>
    <submittedName>
        <fullName evidence="1">Uncharacterized protein</fullName>
    </submittedName>
</protein>
<sequence length="30" mass="3386">MLSAPSYDPQFVSEIMRSLTSVLTCISMDY</sequence>